<name>A0A7W3P5Q4_9ACTN</name>
<gene>
    <name evidence="1" type="ORF">FHX74_001838</name>
</gene>
<organism evidence="1 2">
    <name type="scientific">Microlunatus kandeliicorticis</name>
    <dbReference type="NCBI Taxonomy" id="1759536"/>
    <lineage>
        <taxon>Bacteria</taxon>
        <taxon>Bacillati</taxon>
        <taxon>Actinomycetota</taxon>
        <taxon>Actinomycetes</taxon>
        <taxon>Propionibacteriales</taxon>
        <taxon>Propionibacteriaceae</taxon>
        <taxon>Microlunatus</taxon>
    </lineage>
</organism>
<dbReference type="EMBL" id="JACGWT010000003">
    <property type="protein sequence ID" value="MBA8794219.1"/>
    <property type="molecule type" value="Genomic_DNA"/>
</dbReference>
<comment type="caution">
    <text evidence="1">The sequence shown here is derived from an EMBL/GenBank/DDBJ whole genome shotgun (WGS) entry which is preliminary data.</text>
</comment>
<feature type="non-terminal residue" evidence="1">
    <location>
        <position position="42"/>
    </location>
</feature>
<proteinExistence type="predicted"/>
<dbReference type="Proteomes" id="UP000523079">
    <property type="component" value="Unassembled WGS sequence"/>
</dbReference>
<reference evidence="1 2" key="1">
    <citation type="submission" date="2020-07" db="EMBL/GenBank/DDBJ databases">
        <title>Sequencing the genomes of 1000 actinobacteria strains.</title>
        <authorList>
            <person name="Klenk H.-P."/>
        </authorList>
    </citation>
    <scope>NUCLEOTIDE SEQUENCE [LARGE SCALE GENOMIC DNA]</scope>
    <source>
        <strain evidence="1 2">DSM 100723</strain>
    </source>
</reference>
<protein>
    <submittedName>
        <fullName evidence="1">Uncharacterized protein</fullName>
    </submittedName>
</protein>
<accession>A0A7W3P5Q4</accession>
<sequence length="42" mass="4664">MPDPRSLTEFRLLVGPNLYFPRPAAKVTLDIGPLLELDVARA</sequence>
<keyword evidence="2" id="KW-1185">Reference proteome</keyword>
<evidence type="ECO:0000313" key="2">
    <source>
        <dbReference type="Proteomes" id="UP000523079"/>
    </source>
</evidence>
<evidence type="ECO:0000313" key="1">
    <source>
        <dbReference type="EMBL" id="MBA8794219.1"/>
    </source>
</evidence>
<dbReference type="AlphaFoldDB" id="A0A7W3P5Q4"/>